<organism evidence="2 3">
    <name type="scientific">Hapsidospora chrysogenum (strain ATCC 11550 / CBS 779.69 / DSM 880 / IAM 14645 / JCM 23072 / IMI 49137)</name>
    <name type="common">Acremonium chrysogenum</name>
    <dbReference type="NCBI Taxonomy" id="857340"/>
    <lineage>
        <taxon>Eukaryota</taxon>
        <taxon>Fungi</taxon>
        <taxon>Dikarya</taxon>
        <taxon>Ascomycota</taxon>
        <taxon>Pezizomycotina</taxon>
        <taxon>Sordariomycetes</taxon>
        <taxon>Hypocreomycetidae</taxon>
        <taxon>Hypocreales</taxon>
        <taxon>Bionectriaceae</taxon>
        <taxon>Hapsidospora</taxon>
    </lineage>
</organism>
<proteinExistence type="predicted"/>
<reference evidence="3" key="1">
    <citation type="journal article" date="2014" name="Genome Announc.">
        <title>Genome sequence and annotation of Acremonium chrysogenum, producer of the beta-lactam antibiotic cephalosporin C.</title>
        <authorList>
            <person name="Terfehr D."/>
            <person name="Dahlmann T.A."/>
            <person name="Specht T."/>
            <person name="Zadra I."/>
            <person name="Kuernsteiner H."/>
            <person name="Kueck U."/>
        </authorList>
    </citation>
    <scope>NUCLEOTIDE SEQUENCE [LARGE SCALE GENOMIC DNA]</scope>
    <source>
        <strain evidence="3">ATCC 11550 / CBS 779.69 / DSM 880 / IAM 14645 / JCM 23072 / IMI 49137</strain>
    </source>
</reference>
<accession>A0A086T5T9</accession>
<protein>
    <submittedName>
        <fullName evidence="2">Uncharacterized protein</fullName>
    </submittedName>
</protein>
<dbReference type="OrthoDB" id="5238042at2759"/>
<gene>
    <name evidence="2" type="ORF">ACRE_044850</name>
</gene>
<feature type="region of interest" description="Disordered" evidence="1">
    <location>
        <begin position="118"/>
        <end position="206"/>
    </location>
</feature>
<evidence type="ECO:0000313" key="3">
    <source>
        <dbReference type="Proteomes" id="UP000029964"/>
    </source>
</evidence>
<name>A0A086T5T9_HAPC1</name>
<comment type="caution">
    <text evidence="2">The sequence shown here is derived from an EMBL/GenBank/DDBJ whole genome shotgun (WGS) entry which is preliminary data.</text>
</comment>
<dbReference type="AlphaFoldDB" id="A0A086T5T9"/>
<evidence type="ECO:0000256" key="1">
    <source>
        <dbReference type="SAM" id="MobiDB-lite"/>
    </source>
</evidence>
<feature type="compositionally biased region" description="Polar residues" evidence="1">
    <location>
        <begin position="181"/>
        <end position="195"/>
    </location>
</feature>
<dbReference type="EMBL" id="JPKY01000043">
    <property type="protein sequence ID" value="KFH44721.1"/>
    <property type="molecule type" value="Genomic_DNA"/>
</dbReference>
<sequence>MDGSIINRKREYKGPSSNFSSNLGRARVSPPRHHRDRNAGTPGSCNGRSVKTIVAWLESSSADNPTPLTPRVPLRSKVSPGVPPLPASSAVQVLTPDVEEYSLTLLRYRQYFTEKPLGRCLDGTSESDKSSEKSSRGERHPRVDHNFAEEQTDFLEEHYHRSPQPPDGNGAEGYPEETSKAVHSSETSRTGTVTPVQRDAAKAEAF</sequence>
<keyword evidence="3" id="KW-1185">Reference proteome</keyword>
<evidence type="ECO:0000313" key="2">
    <source>
        <dbReference type="EMBL" id="KFH44721.1"/>
    </source>
</evidence>
<dbReference type="Proteomes" id="UP000029964">
    <property type="component" value="Unassembled WGS sequence"/>
</dbReference>
<feature type="region of interest" description="Disordered" evidence="1">
    <location>
        <begin position="1"/>
        <end position="81"/>
    </location>
</feature>
<feature type="compositionally biased region" description="Basic and acidic residues" evidence="1">
    <location>
        <begin position="126"/>
        <end position="148"/>
    </location>
</feature>
<dbReference type="HOGENOM" id="CLU_106373_0_0_1"/>